<reference evidence="1" key="2">
    <citation type="submission" date="2020-05" db="UniProtKB">
        <authorList>
            <consortium name="EnsemblMetazoa"/>
        </authorList>
    </citation>
    <scope>IDENTIFICATION</scope>
    <source>
        <strain evidence="1">wikel</strain>
    </source>
</reference>
<organism evidence="1 2">
    <name type="scientific">Ixodes scapularis</name>
    <name type="common">Black-legged tick</name>
    <name type="synonym">Deer tick</name>
    <dbReference type="NCBI Taxonomy" id="6945"/>
    <lineage>
        <taxon>Eukaryota</taxon>
        <taxon>Metazoa</taxon>
        <taxon>Ecdysozoa</taxon>
        <taxon>Arthropoda</taxon>
        <taxon>Chelicerata</taxon>
        <taxon>Arachnida</taxon>
        <taxon>Acari</taxon>
        <taxon>Parasitiformes</taxon>
        <taxon>Ixodida</taxon>
        <taxon>Ixodoidea</taxon>
        <taxon>Ixodidae</taxon>
        <taxon>Ixodinae</taxon>
        <taxon>Ixodes</taxon>
    </lineage>
</organism>
<sequence>MDVNDLYSCTMREALPVANFEWMTEDQIACLRIEVVPDNAPIIYILEVDLKYPYDLHDSHSDFPLAPAKKK</sequence>
<dbReference type="EMBL" id="ABJB010223299">
    <property type="status" value="NOT_ANNOTATED_CDS"/>
    <property type="molecule type" value="Genomic_DNA"/>
</dbReference>
<dbReference type="VEuPathDB" id="VectorBase:ISCI007354"/>
<evidence type="ECO:0000313" key="1">
    <source>
        <dbReference type="EnsemblMetazoa" id="ISCW018980-PA"/>
    </source>
</evidence>
<dbReference type="VEuPathDB" id="VectorBase:ISCW018980"/>
<evidence type="ECO:0008006" key="3">
    <source>
        <dbReference type="Google" id="ProtNLM"/>
    </source>
</evidence>
<keyword evidence="2" id="KW-1185">Reference proteome</keyword>
<dbReference type="PaxDb" id="6945-B7PKC6"/>
<dbReference type="EnsemblMetazoa" id="ISCW018980-RA">
    <property type="protein sequence ID" value="ISCW018980-PA"/>
    <property type="gene ID" value="ISCW018980"/>
</dbReference>
<dbReference type="Proteomes" id="UP000001555">
    <property type="component" value="Unassembled WGS sequence"/>
</dbReference>
<dbReference type="STRING" id="6945.B7PKC6"/>
<accession>A0A1S4LTJ8</accession>
<protein>
    <recommendedName>
        <fullName evidence="3">DNA-directed DNA polymerase</fullName>
    </recommendedName>
</protein>
<proteinExistence type="predicted"/>
<reference evidence="2" key="1">
    <citation type="submission" date="2008-03" db="EMBL/GenBank/DDBJ databases">
        <title>Annotation of Ixodes scapularis.</title>
        <authorList>
            <consortium name="Ixodes scapularis Genome Project Consortium"/>
            <person name="Caler E."/>
            <person name="Hannick L.I."/>
            <person name="Bidwell S."/>
            <person name="Joardar V."/>
            <person name="Thiagarajan M."/>
            <person name="Amedeo P."/>
            <person name="Galinsky K.J."/>
            <person name="Schobel S."/>
            <person name="Inman J."/>
            <person name="Hostetler J."/>
            <person name="Miller J."/>
            <person name="Hammond M."/>
            <person name="Megy K."/>
            <person name="Lawson D."/>
            <person name="Kodira C."/>
            <person name="Sutton G."/>
            <person name="Meyer J."/>
            <person name="Hill C.A."/>
            <person name="Birren B."/>
            <person name="Nene V."/>
            <person name="Collins F."/>
            <person name="Alarcon-Chaidez F."/>
            <person name="Wikel S."/>
            <person name="Strausberg R."/>
        </authorList>
    </citation>
    <scope>NUCLEOTIDE SEQUENCE [LARGE SCALE GENOMIC DNA]</scope>
    <source>
        <strain evidence="2">Wikel</strain>
    </source>
</reference>
<name>A0A1S4LTJ8_IXOSC</name>
<dbReference type="HOGENOM" id="CLU_2747338_0_0_1"/>
<evidence type="ECO:0000313" key="2">
    <source>
        <dbReference type="Proteomes" id="UP000001555"/>
    </source>
</evidence>